<feature type="chain" id="PRO_5040791472" evidence="5">
    <location>
        <begin position="26"/>
        <end position="430"/>
    </location>
</feature>
<evidence type="ECO:0000256" key="3">
    <source>
        <dbReference type="ARBA" id="ARBA00023157"/>
    </source>
</evidence>
<keyword evidence="8" id="KW-1185">Reference proteome</keyword>
<feature type="region of interest" description="Disordered" evidence="4">
    <location>
        <begin position="26"/>
        <end position="68"/>
    </location>
</feature>
<dbReference type="NCBIfam" id="TIGR02232">
    <property type="entry name" value="myxo_disulf_rpt"/>
    <property type="match status" value="1"/>
</dbReference>
<feature type="signal peptide" evidence="5">
    <location>
        <begin position="1"/>
        <end position="25"/>
    </location>
</feature>
<protein>
    <submittedName>
        <fullName evidence="7">PQQ-binding-like beta-propeller repeat protein</fullName>
    </submittedName>
</protein>
<keyword evidence="1 5" id="KW-0732">Signal</keyword>
<dbReference type="Pfam" id="PF13948">
    <property type="entry name" value="DUF4215"/>
    <property type="match status" value="1"/>
</dbReference>
<dbReference type="InterPro" id="IPR011936">
    <property type="entry name" value="Myxo_disulph_rpt"/>
</dbReference>
<reference evidence="7" key="1">
    <citation type="submission" date="2022-11" db="EMBL/GenBank/DDBJ databases">
        <title>Minimal conservation of predation-associated metabolite biosynthetic gene clusters underscores biosynthetic potential of Myxococcota including descriptions for ten novel species: Archangium lansinium sp. nov., Myxococcus landrumus sp. nov., Nannocystis bai.</title>
        <authorList>
            <person name="Ahearne A."/>
            <person name="Stevens C."/>
            <person name="Phillips K."/>
        </authorList>
    </citation>
    <scope>NUCLEOTIDE SEQUENCE</scope>
    <source>
        <strain evidence="7">Na p29</strain>
    </source>
</reference>
<sequence>MSIPARILALTGLALSACLPSIVVGENSQGTDSPEYSTGPESSSGPEPSTGAPTSGDPGTGAPSEAVCGDGVVADSEACDDGNDEPNDGCGLNCTRTGEVVWSVEGAGWIEGFAAGPDGTIYLCTFGVVNEPAFVRAFTPAGDELWSTSAPGPGELAVSPAGSIFLASPGTGIHVFTPEGALVATWDLFSDVGIVGVAATDDGVYVGTGDPEIEGQLVMHGLDSATGEPMWEGRTPEGLIVTPRQVVAAGDRILVPGVVFSDARGSMLAAFDATSGALLSLELDDPAAPAWDSAAALGNSDVVLAGRGLDPDGLLVRRLTADFAEAWSDFTPDSAGTIPRPERVAASPQGHIAVVGYDAGDNDSAMVRLLDGEGATLWSSRFASPQDDERDGAVGVAFAADHLVVGGTIRIEGEGGHLDLEWWLRSFTVD</sequence>
<feature type="compositionally biased region" description="Low complexity" evidence="4">
    <location>
        <begin position="33"/>
        <end position="56"/>
    </location>
</feature>
<dbReference type="RefSeq" id="WP_267771443.1">
    <property type="nucleotide sequence ID" value="NZ_JAPNKE010000002.1"/>
</dbReference>
<dbReference type="Gene3D" id="2.130.10.10">
    <property type="entry name" value="YVTN repeat-like/Quinoprotein amine dehydrogenase"/>
    <property type="match status" value="1"/>
</dbReference>
<evidence type="ECO:0000259" key="6">
    <source>
        <dbReference type="Pfam" id="PF13360"/>
    </source>
</evidence>
<gene>
    <name evidence="7" type="ORF">OV079_25375</name>
</gene>
<evidence type="ECO:0000256" key="2">
    <source>
        <dbReference type="ARBA" id="ARBA00022737"/>
    </source>
</evidence>
<feature type="domain" description="Pyrrolo-quinoline quinone repeat" evidence="6">
    <location>
        <begin position="135"/>
        <end position="279"/>
    </location>
</feature>
<dbReference type="InterPro" id="IPR015943">
    <property type="entry name" value="WD40/YVTN_repeat-like_dom_sf"/>
</dbReference>
<dbReference type="SUPFAM" id="SSF63829">
    <property type="entry name" value="Calcium-dependent phosphotriesterase"/>
    <property type="match status" value="1"/>
</dbReference>
<name>A0A9X3ERK9_9BACT</name>
<dbReference type="Proteomes" id="UP001150924">
    <property type="component" value="Unassembled WGS sequence"/>
</dbReference>
<accession>A0A9X3ERK9</accession>
<dbReference type="EMBL" id="JAPNKE010000002">
    <property type="protein sequence ID" value="MCY1008827.1"/>
    <property type="molecule type" value="Genomic_DNA"/>
</dbReference>
<evidence type="ECO:0000313" key="8">
    <source>
        <dbReference type="Proteomes" id="UP001150924"/>
    </source>
</evidence>
<dbReference type="Pfam" id="PF13360">
    <property type="entry name" value="PQQ_2"/>
    <property type="match status" value="1"/>
</dbReference>
<dbReference type="PROSITE" id="PS51257">
    <property type="entry name" value="PROKAR_LIPOPROTEIN"/>
    <property type="match status" value="1"/>
</dbReference>
<evidence type="ECO:0000256" key="5">
    <source>
        <dbReference type="SAM" id="SignalP"/>
    </source>
</evidence>
<organism evidence="7 8">
    <name type="scientific">Nannocystis pusilla</name>
    <dbReference type="NCBI Taxonomy" id="889268"/>
    <lineage>
        <taxon>Bacteria</taxon>
        <taxon>Pseudomonadati</taxon>
        <taxon>Myxococcota</taxon>
        <taxon>Polyangia</taxon>
        <taxon>Nannocystales</taxon>
        <taxon>Nannocystaceae</taxon>
        <taxon>Nannocystis</taxon>
    </lineage>
</organism>
<proteinExistence type="predicted"/>
<evidence type="ECO:0000313" key="7">
    <source>
        <dbReference type="EMBL" id="MCY1008827.1"/>
    </source>
</evidence>
<comment type="caution">
    <text evidence="7">The sequence shown here is derived from an EMBL/GenBank/DDBJ whole genome shotgun (WGS) entry which is preliminary data.</text>
</comment>
<keyword evidence="3" id="KW-1015">Disulfide bond</keyword>
<dbReference type="InterPro" id="IPR002372">
    <property type="entry name" value="PQQ_rpt_dom"/>
</dbReference>
<evidence type="ECO:0000256" key="4">
    <source>
        <dbReference type="SAM" id="MobiDB-lite"/>
    </source>
</evidence>
<dbReference type="AlphaFoldDB" id="A0A9X3ERK9"/>
<evidence type="ECO:0000256" key="1">
    <source>
        <dbReference type="ARBA" id="ARBA00022729"/>
    </source>
</evidence>
<keyword evidence="2" id="KW-0677">Repeat</keyword>